<reference evidence="11 12" key="1">
    <citation type="submission" date="2024-06" db="EMBL/GenBank/DDBJ databases">
        <authorList>
            <person name="Pan Q."/>
            <person name="Wen M."/>
            <person name="Jouanno E."/>
            <person name="Zahm M."/>
            <person name="Klopp C."/>
            <person name="Cabau C."/>
            <person name="Louis A."/>
            <person name="Berthelot C."/>
            <person name="Parey E."/>
            <person name="Roest Crollius H."/>
            <person name="Montfort J."/>
            <person name="Robinson-Rechavi M."/>
            <person name="Bouchez O."/>
            <person name="Lampietro C."/>
            <person name="Lopez Roques C."/>
            <person name="Donnadieu C."/>
            <person name="Postlethwait J."/>
            <person name="Bobe J."/>
            <person name="Verreycken H."/>
            <person name="Guiguen Y."/>
        </authorList>
    </citation>
    <scope>NUCLEOTIDE SEQUENCE [LARGE SCALE GENOMIC DNA]</scope>
    <source>
        <strain evidence="11">Up_M1</strain>
        <tissue evidence="11">Testis</tissue>
    </source>
</reference>
<dbReference type="Proteomes" id="UP001557470">
    <property type="component" value="Unassembled WGS sequence"/>
</dbReference>
<dbReference type="PROSITE" id="PS00383">
    <property type="entry name" value="TYR_PHOSPHATASE_1"/>
    <property type="match status" value="1"/>
</dbReference>
<dbReference type="EC" id="3.1.3.48" evidence="2"/>
<name>A0ABD0Y5L3_UMBPY</name>
<keyword evidence="12" id="KW-1185">Reference proteome</keyword>
<evidence type="ECO:0000256" key="2">
    <source>
        <dbReference type="ARBA" id="ARBA00013064"/>
    </source>
</evidence>
<gene>
    <name evidence="11" type="ORF">UPYG_G00009670</name>
</gene>
<dbReference type="GO" id="GO:0004725">
    <property type="term" value="F:protein tyrosine phosphatase activity"/>
    <property type="evidence" value="ECO:0007669"/>
    <property type="project" value="UniProtKB-EC"/>
</dbReference>
<evidence type="ECO:0000259" key="10">
    <source>
        <dbReference type="PROSITE" id="PS50056"/>
    </source>
</evidence>
<comment type="caution">
    <text evidence="11">The sequence shown here is derived from an EMBL/GenBank/DDBJ whole genome shotgun (WGS) entry which is preliminary data.</text>
</comment>
<dbReference type="InterPro" id="IPR000242">
    <property type="entry name" value="PTP_cat"/>
</dbReference>
<evidence type="ECO:0000313" key="12">
    <source>
        <dbReference type="Proteomes" id="UP001557470"/>
    </source>
</evidence>
<organism evidence="11 12">
    <name type="scientific">Umbra pygmaea</name>
    <name type="common">Eastern mudminnow</name>
    <dbReference type="NCBI Taxonomy" id="75934"/>
    <lineage>
        <taxon>Eukaryota</taxon>
        <taxon>Metazoa</taxon>
        <taxon>Chordata</taxon>
        <taxon>Craniata</taxon>
        <taxon>Vertebrata</taxon>
        <taxon>Euteleostomi</taxon>
        <taxon>Actinopterygii</taxon>
        <taxon>Neopterygii</taxon>
        <taxon>Teleostei</taxon>
        <taxon>Protacanthopterygii</taxon>
        <taxon>Esociformes</taxon>
        <taxon>Umbridae</taxon>
        <taxon>Umbra</taxon>
    </lineage>
</organism>
<dbReference type="EMBL" id="JAGEUA010000001">
    <property type="protein sequence ID" value="KAL1021166.1"/>
    <property type="molecule type" value="Genomic_DNA"/>
</dbReference>
<dbReference type="PROSITE" id="PS50055">
    <property type="entry name" value="TYR_PHOSPHATASE_PTP"/>
    <property type="match status" value="1"/>
</dbReference>
<evidence type="ECO:0000256" key="7">
    <source>
        <dbReference type="ARBA" id="ARBA00034734"/>
    </source>
</evidence>
<accession>A0ABD0Y5L3</accession>
<dbReference type="InterPro" id="IPR000387">
    <property type="entry name" value="Tyr_Pase_dom"/>
</dbReference>
<dbReference type="PANTHER" id="PTHR45983:SF4">
    <property type="entry name" value="TYROSINE-PROTEIN PHOSPHATASE NON-RECEPTOR TYPE 18"/>
    <property type="match status" value="1"/>
</dbReference>
<keyword evidence="5" id="KW-0378">Hydrolase</keyword>
<dbReference type="SUPFAM" id="SSF52799">
    <property type="entry name" value="(Phosphotyrosine protein) phosphatases II"/>
    <property type="match status" value="1"/>
</dbReference>
<evidence type="ECO:0000256" key="6">
    <source>
        <dbReference type="ARBA" id="ARBA00022912"/>
    </source>
</evidence>
<dbReference type="InterPro" id="IPR029021">
    <property type="entry name" value="Prot-tyrosine_phosphatase-like"/>
</dbReference>
<dbReference type="InterPro" id="IPR016130">
    <property type="entry name" value="Tyr_Pase_AS"/>
</dbReference>
<dbReference type="PRINTS" id="PR00700">
    <property type="entry name" value="PRTYPHPHTASE"/>
</dbReference>
<dbReference type="Gene3D" id="3.90.190.10">
    <property type="entry name" value="Protein tyrosine phosphatase superfamily"/>
    <property type="match status" value="1"/>
</dbReference>
<dbReference type="FunFam" id="3.90.190.10:FF:000045">
    <property type="entry name" value="Tyrosine-protein phosphatase non-receptor type 12"/>
    <property type="match status" value="1"/>
</dbReference>
<dbReference type="GO" id="GO:0005737">
    <property type="term" value="C:cytoplasm"/>
    <property type="evidence" value="ECO:0007669"/>
    <property type="project" value="UniProtKB-SubCell"/>
</dbReference>
<dbReference type="SMART" id="SM00404">
    <property type="entry name" value="PTPc_motif"/>
    <property type="match status" value="1"/>
</dbReference>
<comment type="similarity">
    <text evidence="7">Belongs to the protein-tyrosine phosphatase family. Non-receptor class 4 subfamily.</text>
</comment>
<sequence length="466" mass="52987">MEHLSRFVEQMSLADDSVSSEYTNIRARTSIVKKHLGLTTEAGALKDNVKKNRYRDILPYDQTRVPITMLTEENGSDYINANFIKGATKSRKYIATQGPLRNTLVDFWQMLWQYDVKIIVMACREFEMGKKKCERYWANREETLPFGPFMVSNHEEYSPNEEVVVRTLTVRYLEETRTVSQFQYTAWPDHDIPNTAKGILGLMDMARTVQGNNTSPVVIHCSAGCGRTGVICVLDYVHDLLVTKQINEDFSIMEIVEKLRGQRPSAVQTKEQYQFLFSAVAYMFEKALHSQDTTYQTFTKINLPICGDVKSVKKLRSVQPTERQSCKQKMNDTYAVVNKPKQLPPQASSTGPPDPFHHYDNVELGSSTFPLYSSVKPKNRCPPVNSTLAASHLYDTARPANQSISEASSVITDEHLSSTDDDYEYVLNPVMVDTNSSSPGNIGFKYRVRKPKGPRDPPAEWRCVER</sequence>
<evidence type="ECO:0000256" key="8">
    <source>
        <dbReference type="SAM" id="MobiDB-lite"/>
    </source>
</evidence>
<dbReference type="InterPro" id="IPR047170">
    <property type="entry name" value="PTN12/18/22"/>
</dbReference>
<feature type="region of interest" description="Disordered" evidence="8">
    <location>
        <begin position="438"/>
        <end position="466"/>
    </location>
</feature>
<keyword evidence="6" id="KW-0904">Protein phosphatase</keyword>
<keyword evidence="3" id="KW-0963">Cytoplasm</keyword>
<proteinExistence type="inferred from homology"/>
<evidence type="ECO:0000259" key="9">
    <source>
        <dbReference type="PROSITE" id="PS50055"/>
    </source>
</evidence>
<dbReference type="PROSITE" id="PS50056">
    <property type="entry name" value="TYR_PHOSPHATASE_2"/>
    <property type="match status" value="1"/>
</dbReference>
<protein>
    <recommendedName>
        <fullName evidence="2">protein-tyrosine-phosphatase</fullName>
        <ecNumber evidence="2">3.1.3.48</ecNumber>
    </recommendedName>
</protein>
<evidence type="ECO:0000256" key="5">
    <source>
        <dbReference type="ARBA" id="ARBA00022801"/>
    </source>
</evidence>
<dbReference type="SMART" id="SM00194">
    <property type="entry name" value="PTPc"/>
    <property type="match status" value="1"/>
</dbReference>
<dbReference type="AlphaFoldDB" id="A0ABD0Y5L3"/>
<feature type="domain" description="Tyrosine-protein phosphatase" evidence="9">
    <location>
        <begin position="18"/>
        <end position="283"/>
    </location>
</feature>
<evidence type="ECO:0000313" key="11">
    <source>
        <dbReference type="EMBL" id="KAL1021166.1"/>
    </source>
</evidence>
<comment type="subcellular location">
    <subcellularLocation>
        <location evidence="1">Cytoplasm</location>
    </subcellularLocation>
</comment>
<dbReference type="Pfam" id="PF00102">
    <property type="entry name" value="Y_phosphatase"/>
    <property type="match status" value="1"/>
</dbReference>
<evidence type="ECO:0000256" key="1">
    <source>
        <dbReference type="ARBA" id="ARBA00004496"/>
    </source>
</evidence>
<feature type="compositionally biased region" description="Basic and acidic residues" evidence="8">
    <location>
        <begin position="453"/>
        <end position="466"/>
    </location>
</feature>
<dbReference type="PANTHER" id="PTHR45983">
    <property type="entry name" value="TYROSINE PHOSPHATSE N18, PUTATIVE-RELATED"/>
    <property type="match status" value="1"/>
</dbReference>
<keyword evidence="4" id="KW-0597">Phosphoprotein</keyword>
<evidence type="ECO:0000256" key="3">
    <source>
        <dbReference type="ARBA" id="ARBA00022490"/>
    </source>
</evidence>
<feature type="domain" description="Tyrosine specific protein phosphatases" evidence="10">
    <location>
        <begin position="200"/>
        <end position="274"/>
    </location>
</feature>
<evidence type="ECO:0000256" key="4">
    <source>
        <dbReference type="ARBA" id="ARBA00022553"/>
    </source>
</evidence>
<dbReference type="InterPro" id="IPR003595">
    <property type="entry name" value="Tyr_Pase_cat"/>
</dbReference>